<organism evidence="1 2">
    <name type="scientific">Rhinopithecus roxellana</name>
    <name type="common">Golden snub-nosed monkey</name>
    <name type="synonym">Pygathrix roxellana</name>
    <dbReference type="NCBI Taxonomy" id="61622"/>
    <lineage>
        <taxon>Eukaryota</taxon>
        <taxon>Metazoa</taxon>
        <taxon>Chordata</taxon>
        <taxon>Craniata</taxon>
        <taxon>Vertebrata</taxon>
        <taxon>Euteleostomi</taxon>
        <taxon>Mammalia</taxon>
        <taxon>Eutheria</taxon>
        <taxon>Euarchontoglires</taxon>
        <taxon>Primates</taxon>
        <taxon>Haplorrhini</taxon>
        <taxon>Catarrhini</taxon>
        <taxon>Cercopithecidae</taxon>
        <taxon>Colobinae</taxon>
        <taxon>Rhinopithecus</taxon>
    </lineage>
</organism>
<evidence type="ECO:0000313" key="2">
    <source>
        <dbReference type="Proteomes" id="UP000233200"/>
    </source>
</evidence>
<reference evidence="1" key="2">
    <citation type="submission" date="2025-09" db="UniProtKB">
        <authorList>
            <consortium name="Ensembl"/>
        </authorList>
    </citation>
    <scope>IDENTIFICATION</scope>
</reference>
<evidence type="ECO:0000313" key="1">
    <source>
        <dbReference type="Ensembl" id="ENSRROP00000036902.1"/>
    </source>
</evidence>
<accession>A0A2K6R795</accession>
<keyword evidence="2" id="KW-1185">Reference proteome</keyword>
<name>A0A2K6R795_RHIRO</name>
<dbReference type="AlphaFoldDB" id="A0A2K6R795"/>
<dbReference type="Proteomes" id="UP000233200">
    <property type="component" value="Unplaced"/>
</dbReference>
<proteinExistence type="predicted"/>
<protein>
    <submittedName>
        <fullName evidence="1">Uncharacterized protein</fullName>
    </submittedName>
</protein>
<reference evidence="1" key="1">
    <citation type="submission" date="2025-08" db="UniProtKB">
        <authorList>
            <consortium name="Ensembl"/>
        </authorList>
    </citation>
    <scope>IDENTIFICATION</scope>
</reference>
<sequence length="57" mass="6643">MNQEKLAKLQAQVRIGGKVFPTNSYLFFHVGEYECELSYSLYFLKPKEELVVNNKSL</sequence>
<dbReference type="Ensembl" id="ENSRROT00000061367.1">
    <property type="protein sequence ID" value="ENSRROP00000036902.1"/>
    <property type="gene ID" value="ENSRROG00000041900.1"/>
</dbReference>